<dbReference type="Pfam" id="PF00875">
    <property type="entry name" value="DNA_photolyase"/>
    <property type="match status" value="1"/>
</dbReference>
<evidence type="ECO:0000313" key="3">
    <source>
        <dbReference type="Proteomes" id="UP000485058"/>
    </source>
</evidence>
<sequence length="79" mass="9080">MVAYHLHYCLTPEESDPGKEVRGAWQHWRGPQLSPGAPSLVWLRSDLRLQDHEPLRHACLQGGPVLLVYCFDPRDYSKV</sequence>
<accession>A0A699Z6L0</accession>
<dbReference type="SUPFAM" id="SSF52425">
    <property type="entry name" value="Cryptochrome/photolyase, N-terminal domain"/>
    <property type="match status" value="1"/>
</dbReference>
<evidence type="ECO:0000259" key="1">
    <source>
        <dbReference type="PROSITE" id="PS51645"/>
    </source>
</evidence>
<dbReference type="PROSITE" id="PS51645">
    <property type="entry name" value="PHR_CRY_ALPHA_BETA"/>
    <property type="match status" value="1"/>
</dbReference>
<gene>
    <name evidence="2" type="ORF">HaLaN_10594</name>
</gene>
<dbReference type="Proteomes" id="UP000485058">
    <property type="component" value="Unassembled WGS sequence"/>
</dbReference>
<keyword evidence="3" id="KW-1185">Reference proteome</keyword>
<feature type="domain" description="Photolyase/cryptochrome alpha/beta" evidence="1">
    <location>
        <begin position="37"/>
        <end position="79"/>
    </location>
</feature>
<reference evidence="2 3" key="1">
    <citation type="submission" date="2020-02" db="EMBL/GenBank/DDBJ databases">
        <title>Draft genome sequence of Haematococcus lacustris strain NIES-144.</title>
        <authorList>
            <person name="Morimoto D."/>
            <person name="Nakagawa S."/>
            <person name="Yoshida T."/>
            <person name="Sawayama S."/>
        </authorList>
    </citation>
    <scope>NUCLEOTIDE SEQUENCE [LARGE SCALE GENOMIC DNA]</scope>
    <source>
        <strain evidence="2 3">NIES-144</strain>
    </source>
</reference>
<proteinExistence type="predicted"/>
<protein>
    <submittedName>
        <fullName evidence="2">DASH family cryptochrome</fullName>
    </submittedName>
</protein>
<dbReference type="Gene3D" id="3.40.50.620">
    <property type="entry name" value="HUPs"/>
    <property type="match status" value="1"/>
</dbReference>
<dbReference type="InterPro" id="IPR036155">
    <property type="entry name" value="Crypto/Photolyase_N_sf"/>
</dbReference>
<organism evidence="2 3">
    <name type="scientific">Haematococcus lacustris</name>
    <name type="common">Green alga</name>
    <name type="synonym">Haematococcus pluvialis</name>
    <dbReference type="NCBI Taxonomy" id="44745"/>
    <lineage>
        <taxon>Eukaryota</taxon>
        <taxon>Viridiplantae</taxon>
        <taxon>Chlorophyta</taxon>
        <taxon>core chlorophytes</taxon>
        <taxon>Chlorophyceae</taxon>
        <taxon>CS clade</taxon>
        <taxon>Chlamydomonadales</taxon>
        <taxon>Haematococcaceae</taxon>
        <taxon>Haematococcus</taxon>
    </lineage>
</organism>
<dbReference type="AlphaFoldDB" id="A0A699Z6L0"/>
<dbReference type="InterPro" id="IPR014729">
    <property type="entry name" value="Rossmann-like_a/b/a_fold"/>
</dbReference>
<feature type="non-terminal residue" evidence="2">
    <location>
        <position position="1"/>
    </location>
</feature>
<dbReference type="EMBL" id="BLLF01000737">
    <property type="protein sequence ID" value="GFH14524.1"/>
    <property type="molecule type" value="Genomic_DNA"/>
</dbReference>
<evidence type="ECO:0000313" key="2">
    <source>
        <dbReference type="EMBL" id="GFH14524.1"/>
    </source>
</evidence>
<dbReference type="InterPro" id="IPR006050">
    <property type="entry name" value="DNA_photolyase_N"/>
</dbReference>
<comment type="caution">
    <text evidence="2">The sequence shown here is derived from an EMBL/GenBank/DDBJ whole genome shotgun (WGS) entry which is preliminary data.</text>
</comment>
<name>A0A699Z6L0_HAELA</name>